<keyword evidence="3" id="KW-1185">Reference proteome</keyword>
<reference evidence="2" key="1">
    <citation type="journal article" date="2020" name="Stud. Mycol.">
        <title>101 Dothideomycetes genomes: a test case for predicting lifestyles and emergence of pathogens.</title>
        <authorList>
            <person name="Haridas S."/>
            <person name="Albert R."/>
            <person name="Binder M."/>
            <person name="Bloem J."/>
            <person name="Labutti K."/>
            <person name="Salamov A."/>
            <person name="Andreopoulos B."/>
            <person name="Baker S."/>
            <person name="Barry K."/>
            <person name="Bills G."/>
            <person name="Bluhm B."/>
            <person name="Cannon C."/>
            <person name="Castanera R."/>
            <person name="Culley D."/>
            <person name="Daum C."/>
            <person name="Ezra D."/>
            <person name="Gonzalez J."/>
            <person name="Henrissat B."/>
            <person name="Kuo A."/>
            <person name="Liang C."/>
            <person name="Lipzen A."/>
            <person name="Lutzoni F."/>
            <person name="Magnuson J."/>
            <person name="Mondo S."/>
            <person name="Nolan M."/>
            <person name="Ohm R."/>
            <person name="Pangilinan J."/>
            <person name="Park H.-J."/>
            <person name="Ramirez L."/>
            <person name="Alfaro M."/>
            <person name="Sun H."/>
            <person name="Tritt A."/>
            <person name="Yoshinaga Y."/>
            <person name="Zwiers L.-H."/>
            <person name="Turgeon B."/>
            <person name="Goodwin S."/>
            <person name="Spatafora J."/>
            <person name="Crous P."/>
            <person name="Grigoriev I."/>
        </authorList>
    </citation>
    <scope>NUCLEOTIDE SEQUENCE</scope>
    <source>
        <strain evidence="2">CBS 260.36</strain>
    </source>
</reference>
<feature type="compositionally biased region" description="Basic and acidic residues" evidence="1">
    <location>
        <begin position="87"/>
        <end position="102"/>
    </location>
</feature>
<feature type="region of interest" description="Disordered" evidence="1">
    <location>
        <begin position="1"/>
        <end position="211"/>
    </location>
</feature>
<proteinExistence type="predicted"/>
<name>A0A9P4MRZ4_9PEZI</name>
<comment type="caution">
    <text evidence="2">The sequence shown here is derived from an EMBL/GenBank/DDBJ whole genome shotgun (WGS) entry which is preliminary data.</text>
</comment>
<organism evidence="2 3">
    <name type="scientific">Myriangium duriaei CBS 260.36</name>
    <dbReference type="NCBI Taxonomy" id="1168546"/>
    <lineage>
        <taxon>Eukaryota</taxon>
        <taxon>Fungi</taxon>
        <taxon>Dikarya</taxon>
        <taxon>Ascomycota</taxon>
        <taxon>Pezizomycotina</taxon>
        <taxon>Dothideomycetes</taxon>
        <taxon>Dothideomycetidae</taxon>
        <taxon>Myriangiales</taxon>
        <taxon>Myriangiaceae</taxon>
        <taxon>Myriangium</taxon>
    </lineage>
</organism>
<accession>A0A9P4MRZ4</accession>
<feature type="region of interest" description="Disordered" evidence="1">
    <location>
        <begin position="830"/>
        <end position="854"/>
    </location>
</feature>
<dbReference type="AlphaFoldDB" id="A0A9P4MRZ4"/>
<feature type="compositionally biased region" description="Polar residues" evidence="1">
    <location>
        <begin position="145"/>
        <end position="166"/>
    </location>
</feature>
<feature type="compositionally biased region" description="Polar residues" evidence="1">
    <location>
        <begin position="69"/>
        <end position="85"/>
    </location>
</feature>
<evidence type="ECO:0000313" key="2">
    <source>
        <dbReference type="EMBL" id="KAF2157046.1"/>
    </source>
</evidence>
<protein>
    <submittedName>
        <fullName evidence="2">Uncharacterized protein</fullName>
    </submittedName>
</protein>
<dbReference type="OrthoDB" id="5420387at2759"/>
<dbReference type="EMBL" id="ML996081">
    <property type="protein sequence ID" value="KAF2157046.1"/>
    <property type="molecule type" value="Genomic_DNA"/>
</dbReference>
<feature type="compositionally biased region" description="Low complexity" evidence="1">
    <location>
        <begin position="831"/>
        <end position="844"/>
    </location>
</feature>
<evidence type="ECO:0000256" key="1">
    <source>
        <dbReference type="SAM" id="MobiDB-lite"/>
    </source>
</evidence>
<dbReference type="PANTHER" id="PTHR42345:SF2">
    <property type="entry name" value="HELICASE-LIKE PROTEIN"/>
    <property type="match status" value="1"/>
</dbReference>
<dbReference type="Proteomes" id="UP000799439">
    <property type="component" value="Unassembled WGS sequence"/>
</dbReference>
<sequence>MTTSPPSGSTTGTTTQLPASGTEKKPARSRSFSLRRSLDGQRMRRKHGQTISHPLPQEPVPSIPAQHVRASTVSALAPHNTTTTCIGEKEERPDIRQDDDTKAPPPLHGGAQAAKPPTRRRSVRDLFRAAVTPRAGKKTSPPGLRNSNDEATSAGLSTTTQPSLDQSLYVPRRQASPLLPPLSPPAAFKPLGAHPPPSRLTTLQEEPRSPAARTLTASELDRILAGAPRFAVANRATDKHVQVVAKYKDFDDDPTEEGRDVVDFEHASFRLATSKSVEGVIESPSLRGINGVEPGTVGLESFLQGQLLEPVAACNDSFNTRLLLRDDPERLGLRAPSMERVIDRLAELGDLRAQQDSDTAVEIGEQRAAEMYADLFAKLLVPPRYTAATEHDPTGLEVQMASLVQVLGHLGLWFDMSRSSERVRLGNRIWDAVGQAPDSEVAIDRDILLLQITLAAELLMRIYACSDSRARCRQLSRKVAWDLVLADRFLRGVSIRAGTVDKSNEHRAPNRSSVFSVLTFVTAREDFEDEVVQPLVVPRDEAAQLDGLLTFARVLDWPHADELEHDIRSRLEPEPKRLSTAQPSTPIFHPREKDGYLGVLIRSDGSQKSLQTGRLSRSHSCASNAGFEAVGSATRSWLAGLVMPGESAADLLMSSLLEQSANNLLQGPSQLGDGFFYRDRSYWSKSCIMGRVLAASKNAHDTMSWISISSTASPTHTDGWVRVHSTPISESSEPRLAMPDLMTGNAAFSTKLNSQNVLESDLVWPTDEPPVLGNTIERYTVSFESSMRDAGCAPLTGVVTFDPPPSSLGLRSLTLSLTYDSTFITSQPCFPRSRAPRSANASPRSADKELPAPPCHPLHISQPYRVLPVTNLLAPRDIQDPLLGELGDCVRSAGVRRDSGAGRGARSPVIASHVSRYDDAVLVLDCRGSPALQVLGRAWCASAGWHAIVGRERRTCMGCCVREAKALDVRVVLRV</sequence>
<evidence type="ECO:0000313" key="3">
    <source>
        <dbReference type="Proteomes" id="UP000799439"/>
    </source>
</evidence>
<gene>
    <name evidence="2" type="ORF">K461DRAFT_289400</name>
</gene>
<dbReference type="PANTHER" id="PTHR42345">
    <property type="entry name" value="TPR_REGION DOMAIN-CONTAINING PROTEIN"/>
    <property type="match status" value="1"/>
</dbReference>
<feature type="compositionally biased region" description="Low complexity" evidence="1">
    <location>
        <begin position="1"/>
        <end position="21"/>
    </location>
</feature>